<dbReference type="Gene3D" id="3.40.50.2000">
    <property type="entry name" value="Glycogen Phosphorylase B"/>
    <property type="match status" value="2"/>
</dbReference>
<organism evidence="2 3">
    <name type="scientific">candidate division WWE3 bacterium CG10_big_fil_rev_8_21_14_0_10_32_10</name>
    <dbReference type="NCBI Taxonomy" id="1975090"/>
    <lineage>
        <taxon>Bacteria</taxon>
        <taxon>Katanobacteria</taxon>
    </lineage>
</organism>
<proteinExistence type="predicted"/>
<feature type="domain" description="Glycosyl transferase family 1" evidence="1">
    <location>
        <begin position="228"/>
        <end position="380"/>
    </location>
</feature>
<dbReference type="Pfam" id="PF00534">
    <property type="entry name" value="Glycos_transf_1"/>
    <property type="match status" value="1"/>
</dbReference>
<name>A0A2H0RAN2_UNCKA</name>
<protein>
    <recommendedName>
        <fullName evidence="1">Glycosyl transferase family 1 domain-containing protein</fullName>
    </recommendedName>
</protein>
<dbReference type="InterPro" id="IPR050194">
    <property type="entry name" value="Glycosyltransferase_grp1"/>
</dbReference>
<reference evidence="2 3" key="1">
    <citation type="submission" date="2017-09" db="EMBL/GenBank/DDBJ databases">
        <title>Depth-based differentiation of microbial function through sediment-hosted aquifers and enrichment of novel symbionts in the deep terrestrial subsurface.</title>
        <authorList>
            <person name="Probst A.J."/>
            <person name="Ladd B."/>
            <person name="Jarett J.K."/>
            <person name="Geller-Mcgrath D.E."/>
            <person name="Sieber C.M."/>
            <person name="Emerson J.B."/>
            <person name="Anantharaman K."/>
            <person name="Thomas B.C."/>
            <person name="Malmstrom R."/>
            <person name="Stieglmeier M."/>
            <person name="Klingl A."/>
            <person name="Woyke T."/>
            <person name="Ryan C.M."/>
            <person name="Banfield J.F."/>
        </authorList>
    </citation>
    <scope>NUCLEOTIDE SEQUENCE [LARGE SCALE GENOMIC DNA]</scope>
    <source>
        <strain evidence="2">CG10_big_fil_rev_8_21_14_0_10_32_10</strain>
    </source>
</reference>
<dbReference type="SUPFAM" id="SSF53756">
    <property type="entry name" value="UDP-Glycosyltransferase/glycogen phosphorylase"/>
    <property type="match status" value="1"/>
</dbReference>
<evidence type="ECO:0000259" key="1">
    <source>
        <dbReference type="Pfam" id="PF00534"/>
    </source>
</evidence>
<evidence type="ECO:0000313" key="3">
    <source>
        <dbReference type="Proteomes" id="UP000230214"/>
    </source>
</evidence>
<dbReference type="PANTHER" id="PTHR45947">
    <property type="entry name" value="SULFOQUINOVOSYL TRANSFERASE SQD2"/>
    <property type="match status" value="1"/>
</dbReference>
<dbReference type="AlphaFoldDB" id="A0A2H0RAN2"/>
<dbReference type="PANTHER" id="PTHR45947:SF3">
    <property type="entry name" value="SULFOQUINOVOSYL TRANSFERASE SQD2"/>
    <property type="match status" value="1"/>
</dbReference>
<dbReference type="Proteomes" id="UP000230214">
    <property type="component" value="Unassembled WGS sequence"/>
</dbReference>
<sequence length="404" mass="46503">MVNNKEKLLIVTRSTVYHNKSGGLETQLNNLVEYLKDYFDITILTTAYPYKKTPPKINQTKILRGVKYIFLKNSVPGEYGFTLYESLFWQVPFKHNIKSLNTNFRKQASLYYDKYLKKGFKVILSQSSSAQNFNIDTHQKLILINHGTSLNEIKNRYNSVKGLKHFIRFLLLDLPVLVIEACVNNPILFKKAFKIVLISNRLKKDFEKQHKIFVPKTVVIPNGINTNVFKPLNKNDSFTVVYVGRIDYEKGLDNFISVAKNLPKIRFEIYGDGPDSRDIKNQTPSVKNIIYKGSVSNKEIAKVFGTSHVFLFLTKRKEGMPMTILESLSSGCVVVTTLKDSSISGKNGYFNIDNVKKATNKIEYLYKNYKEYAKLSTQSKLYATSNYDYRVMGASYLHLLKKLY</sequence>
<gene>
    <name evidence="2" type="ORF">COV24_01965</name>
</gene>
<dbReference type="InterPro" id="IPR001296">
    <property type="entry name" value="Glyco_trans_1"/>
</dbReference>
<dbReference type="GO" id="GO:0016757">
    <property type="term" value="F:glycosyltransferase activity"/>
    <property type="evidence" value="ECO:0007669"/>
    <property type="project" value="InterPro"/>
</dbReference>
<accession>A0A2H0RAN2</accession>
<evidence type="ECO:0000313" key="2">
    <source>
        <dbReference type="EMBL" id="PIR43568.1"/>
    </source>
</evidence>
<dbReference type="EMBL" id="PCXU01000018">
    <property type="protein sequence ID" value="PIR43568.1"/>
    <property type="molecule type" value="Genomic_DNA"/>
</dbReference>
<comment type="caution">
    <text evidence="2">The sequence shown here is derived from an EMBL/GenBank/DDBJ whole genome shotgun (WGS) entry which is preliminary data.</text>
</comment>